<reference evidence="1 2" key="1">
    <citation type="journal article" date="2011" name="Stand. Genomic Sci.">
        <title>Complete genome sequence of the hyperthermophilic chemolithoautotroph Pyrolobus fumarii type strain (1A).</title>
        <authorList>
            <person name="Anderson I."/>
            <person name="Goker M."/>
            <person name="Nolan M."/>
            <person name="Lucas S."/>
            <person name="Hammon N."/>
            <person name="Deshpande S."/>
            <person name="Cheng J.F."/>
            <person name="Tapia R."/>
            <person name="Han C."/>
            <person name="Goodwin L."/>
            <person name="Pitluck S."/>
            <person name="Huntemann M."/>
            <person name="Liolios K."/>
            <person name="Ivanova N."/>
            <person name="Pagani I."/>
            <person name="Mavromatis K."/>
            <person name="Ovchinikova G."/>
            <person name="Pati A."/>
            <person name="Chen A."/>
            <person name="Palaniappan K."/>
            <person name="Land M."/>
            <person name="Hauser L."/>
            <person name="Brambilla E.M."/>
            <person name="Huber H."/>
            <person name="Yasawong M."/>
            <person name="Rohde M."/>
            <person name="Spring S."/>
            <person name="Abt B."/>
            <person name="Sikorski J."/>
            <person name="Wirth R."/>
            <person name="Detter J.C."/>
            <person name="Woyke T."/>
            <person name="Bristow J."/>
            <person name="Eisen J.A."/>
            <person name="Markowitz V."/>
            <person name="Hugenholtz P."/>
            <person name="Kyrpides N.C."/>
            <person name="Klenk H.P."/>
            <person name="Lapidus A."/>
        </authorList>
    </citation>
    <scope>NUCLEOTIDE SEQUENCE [LARGE SCALE GENOMIC DNA]</scope>
    <source>
        <strain evidence="2">DSM 11204 / 1A</strain>
    </source>
</reference>
<evidence type="ECO:0000313" key="1">
    <source>
        <dbReference type="EMBL" id="AEM39663.1"/>
    </source>
</evidence>
<evidence type="ECO:0000313" key="2">
    <source>
        <dbReference type="Proteomes" id="UP000001037"/>
    </source>
</evidence>
<sequence length="288" mass="31137">MLLVTITVETNLPQPTLHVLRAPRGFGEVLAAAESIIGATLKSRGFNILVSSWPHEGVTLGLYEPCNVEYPARRLTGGARIETTKDYAYILVANGSRDSSLREAVKLARDLLECMGFGVKGPMVTGGHVAYGVTSIEGVAIVEIIGDFDLSMAVKCMGARLDGSARSVKVSPELATSFESENWTCYRGVEGLPHVTVYGRDGFYARLGFELHDNFVSRAEIDGVFFAAPPMEPYSVLASIRGVQVDELALHTLVLALEKRLDVYGVDKSELAKAAASLAERLARESRT</sequence>
<protein>
    <recommendedName>
        <fullName evidence="3">Biotin/lipoate A/B protein ligase</fullName>
    </recommendedName>
</protein>
<dbReference type="STRING" id="694429.Pyrfu_1809"/>
<proteinExistence type="predicted"/>
<accession>G0ECU3</accession>
<dbReference type="Proteomes" id="UP000001037">
    <property type="component" value="Chromosome"/>
</dbReference>
<dbReference type="eggNOG" id="arCOG03837">
    <property type="taxonomic scope" value="Archaea"/>
</dbReference>
<gene>
    <name evidence="1" type="ordered locus">Pyrfu_1809</name>
</gene>
<name>G0ECU3_PYRF1</name>
<dbReference type="EMBL" id="CP002838">
    <property type="protein sequence ID" value="AEM39663.1"/>
    <property type="molecule type" value="Genomic_DNA"/>
</dbReference>
<dbReference type="AlphaFoldDB" id="G0ECU3"/>
<evidence type="ECO:0008006" key="3">
    <source>
        <dbReference type="Google" id="ProtNLM"/>
    </source>
</evidence>
<organism evidence="1 2">
    <name type="scientific">Pyrolobus fumarii (strain DSM 11204 / 1A)</name>
    <dbReference type="NCBI Taxonomy" id="694429"/>
    <lineage>
        <taxon>Archaea</taxon>
        <taxon>Thermoproteota</taxon>
        <taxon>Thermoprotei</taxon>
        <taxon>Desulfurococcales</taxon>
        <taxon>Pyrodictiaceae</taxon>
        <taxon>Pyrolobus</taxon>
    </lineage>
</organism>
<keyword evidence="2" id="KW-1185">Reference proteome</keyword>
<dbReference type="InParanoid" id="G0ECU3"/>
<dbReference type="HOGENOM" id="CLU_1036687_0_0_2"/>
<dbReference type="KEGG" id="pfm:Pyrfu_1809"/>